<gene>
    <name evidence="1" type="ORF">MUG09_16215</name>
</gene>
<keyword evidence="2" id="KW-1185">Reference proteome</keyword>
<proteinExistence type="predicted"/>
<protein>
    <submittedName>
        <fullName evidence="1">Uncharacterized protein</fullName>
    </submittedName>
</protein>
<organism evidence="1 2">
    <name type="scientific">Sphaerochaeta associata</name>
    <dbReference type="NCBI Taxonomy" id="1129264"/>
    <lineage>
        <taxon>Bacteria</taxon>
        <taxon>Pseudomonadati</taxon>
        <taxon>Spirochaetota</taxon>
        <taxon>Spirochaetia</taxon>
        <taxon>Spirochaetales</taxon>
        <taxon>Sphaerochaetaceae</taxon>
        <taxon>Sphaerochaeta</taxon>
    </lineage>
</organism>
<evidence type="ECO:0000313" key="1">
    <source>
        <dbReference type="EMBL" id="UOM51102.1"/>
    </source>
</evidence>
<name>A0ABY4DDT4_9SPIR</name>
<accession>A0ABY4DDT4</accession>
<reference evidence="2" key="1">
    <citation type="journal article" date="2024" name="J Bioinform Genom">
        <title>Complete genome sequence of the type strain bacterium Sphaerochaeta associata GLS2t (VKM B-2742)t.</title>
        <authorList>
            <person name="Troshina O.Y."/>
            <person name="Tepeeva A.N."/>
            <person name="Arzamasceva V.O."/>
            <person name="Whitman W.B."/>
            <person name="Varghese N."/>
            <person name="Shapiro N."/>
            <person name="Woyke T."/>
            <person name="Kripides N.C."/>
            <person name="Vasilenko O.V."/>
        </authorList>
    </citation>
    <scope>NUCLEOTIDE SEQUENCE [LARGE SCALE GENOMIC DNA]</scope>
    <source>
        <strain evidence="2">GLS2T</strain>
    </source>
</reference>
<dbReference type="Proteomes" id="UP000829708">
    <property type="component" value="Chromosome"/>
</dbReference>
<sequence length="76" mass="8739">MRECQAGEARASACWFSRLPHLGQNLGSRPRILRTSSKGVSRFLSFFLFRLLRNLAASAIRYNSSRLLLLHDEYKP</sequence>
<dbReference type="EMBL" id="CP094929">
    <property type="protein sequence ID" value="UOM51102.1"/>
    <property type="molecule type" value="Genomic_DNA"/>
</dbReference>
<evidence type="ECO:0000313" key="2">
    <source>
        <dbReference type="Proteomes" id="UP000829708"/>
    </source>
</evidence>
<dbReference type="RefSeq" id="WP_244772478.1">
    <property type="nucleotide sequence ID" value="NZ_CP094929.1"/>
</dbReference>